<gene>
    <name evidence="1" type="ORF">F383_34892</name>
</gene>
<dbReference type="Proteomes" id="UP000032142">
    <property type="component" value="Unassembled WGS sequence"/>
</dbReference>
<reference evidence="2" key="1">
    <citation type="submission" date="2014-09" db="EMBL/GenBank/DDBJ databases">
        <authorList>
            <person name="Mudge J."/>
            <person name="Ramaraj T."/>
            <person name="Lindquist I.E."/>
            <person name="Bharti A.K."/>
            <person name="Sundararajan A."/>
            <person name="Cameron C.T."/>
            <person name="Woodward J.E."/>
            <person name="May G.D."/>
            <person name="Brubaker C."/>
            <person name="Broadhvest J."/>
            <person name="Wilkins T.A."/>
        </authorList>
    </citation>
    <scope>NUCLEOTIDE SEQUENCE</scope>
    <source>
        <strain evidence="2">cv. AKA8401</strain>
    </source>
</reference>
<evidence type="ECO:0000313" key="2">
    <source>
        <dbReference type="Proteomes" id="UP000032142"/>
    </source>
</evidence>
<protein>
    <submittedName>
        <fullName evidence="1">Uncharacterized protein</fullName>
    </submittedName>
</protein>
<accession>A0A0B0N574</accession>
<name>A0A0B0N574_GOSAR</name>
<keyword evidence="2" id="KW-1185">Reference proteome</keyword>
<dbReference type="EMBL" id="JRRC01481925">
    <property type="protein sequence ID" value="KHG07787.1"/>
    <property type="molecule type" value="Genomic_DNA"/>
</dbReference>
<organism evidence="1 2">
    <name type="scientific">Gossypium arboreum</name>
    <name type="common">Tree cotton</name>
    <name type="synonym">Gossypium nanking</name>
    <dbReference type="NCBI Taxonomy" id="29729"/>
    <lineage>
        <taxon>Eukaryota</taxon>
        <taxon>Viridiplantae</taxon>
        <taxon>Streptophyta</taxon>
        <taxon>Embryophyta</taxon>
        <taxon>Tracheophyta</taxon>
        <taxon>Spermatophyta</taxon>
        <taxon>Magnoliopsida</taxon>
        <taxon>eudicotyledons</taxon>
        <taxon>Gunneridae</taxon>
        <taxon>Pentapetalae</taxon>
        <taxon>rosids</taxon>
        <taxon>malvids</taxon>
        <taxon>Malvales</taxon>
        <taxon>Malvaceae</taxon>
        <taxon>Malvoideae</taxon>
        <taxon>Gossypium</taxon>
    </lineage>
</organism>
<comment type="caution">
    <text evidence="1">The sequence shown here is derived from an EMBL/GenBank/DDBJ whole genome shotgun (WGS) entry which is preliminary data.</text>
</comment>
<evidence type="ECO:0000313" key="1">
    <source>
        <dbReference type="EMBL" id="KHG07787.1"/>
    </source>
</evidence>
<sequence>MPCLRHGVTLAIIIKVDTMFQTWSYTRFRISVPMPCPKHGLTLTHLVADACLRHVLHWLMSRG</sequence>
<proteinExistence type="predicted"/>
<dbReference type="AlphaFoldDB" id="A0A0B0N574"/>